<dbReference type="PATRIC" id="fig|1227487.5.peg.677"/>
<gene>
    <name evidence="3" type="ORF">C474_03345</name>
</gene>
<evidence type="ECO:0000259" key="2">
    <source>
        <dbReference type="Pfam" id="PF26483"/>
    </source>
</evidence>
<evidence type="ECO:0000259" key="1">
    <source>
        <dbReference type="Pfam" id="PF26482"/>
    </source>
</evidence>
<evidence type="ECO:0000313" key="3">
    <source>
        <dbReference type="EMBL" id="ELZ33962.1"/>
    </source>
</evidence>
<dbReference type="OrthoDB" id="36515at2157"/>
<dbReference type="EMBL" id="AOIV01000006">
    <property type="protein sequence ID" value="ELZ33962.1"/>
    <property type="molecule type" value="Genomic_DNA"/>
</dbReference>
<keyword evidence="4" id="KW-1185">Reference proteome</keyword>
<protein>
    <recommendedName>
        <fullName evidence="5">Peptidase M23 domain-containing protein</fullName>
    </recommendedName>
</protein>
<dbReference type="eggNOG" id="arCOG02979">
    <property type="taxonomic scope" value="Archaea"/>
</dbReference>
<dbReference type="AlphaFoldDB" id="M0DGW8"/>
<dbReference type="InterPro" id="IPR058468">
    <property type="entry name" value="DUF8155_N"/>
</dbReference>
<dbReference type="InterPro" id="IPR011055">
    <property type="entry name" value="Dup_hybrid_motif"/>
</dbReference>
<proteinExistence type="predicted"/>
<feature type="domain" description="DUF8155" evidence="2">
    <location>
        <begin position="159"/>
        <end position="299"/>
    </location>
</feature>
<dbReference type="Pfam" id="PF26483">
    <property type="entry name" value="DUF8155_C"/>
    <property type="match status" value="1"/>
</dbReference>
<evidence type="ECO:0000313" key="4">
    <source>
        <dbReference type="Proteomes" id="UP000011513"/>
    </source>
</evidence>
<dbReference type="Pfam" id="PF26482">
    <property type="entry name" value="DUF8155"/>
    <property type="match status" value="1"/>
</dbReference>
<reference evidence="3 4" key="1">
    <citation type="journal article" date="2014" name="PLoS Genet.">
        <title>Phylogenetically driven sequencing of extremely halophilic archaea reveals strategies for static and dynamic osmo-response.</title>
        <authorList>
            <person name="Becker E.A."/>
            <person name="Seitzer P.M."/>
            <person name="Tritt A."/>
            <person name="Larsen D."/>
            <person name="Krusor M."/>
            <person name="Yao A.I."/>
            <person name="Wu D."/>
            <person name="Madern D."/>
            <person name="Eisen J.A."/>
            <person name="Darling A.E."/>
            <person name="Facciotti M.T."/>
        </authorList>
    </citation>
    <scope>NUCLEOTIDE SEQUENCE [LARGE SCALE GENOMIC DNA]</scope>
    <source>
        <strain evidence="3 4">JCM 14848</strain>
    </source>
</reference>
<sequence length="308" mass="32560">MDGDERTGGSPTDADEAVTLPESTLRRYRRFSLYNSPYPAHDRGRAVDLYPATNEGLSPVAGEVLETRTVRAPPKPYAHEAEYLILIDAGDRIARILHVEPAVEAGDRVVVGDSLGPMIRSGFFAPWVANHVHAGFRRPDQNLRRAAGSLPVVADVPVEPLAWDGVGTVVETAETYALLDAPEHPAPGEMFAGIATDDGRVLDGGLAHYAGGGVLARGQGGTGCSDGSDIPTGPVPFLGHSVGEATGRDVAWRDIEVLANGERITGLSLFAAVDPEFGAKLVCPGRDFAVGEEVRVAVRDTDDPIRLG</sequence>
<dbReference type="Gene3D" id="2.70.70.10">
    <property type="entry name" value="Glucose Permease (Domain IIA)"/>
    <property type="match status" value="1"/>
</dbReference>
<dbReference type="RefSeq" id="WP_008383934.1">
    <property type="nucleotide sequence ID" value="NZ_AOIV01000006.1"/>
</dbReference>
<comment type="caution">
    <text evidence="3">The sequence shown here is derived from an EMBL/GenBank/DDBJ whole genome shotgun (WGS) entry which is preliminary data.</text>
</comment>
<name>M0DGW8_HALPD</name>
<accession>M0DGW8</accession>
<dbReference type="InterPro" id="IPR058817">
    <property type="entry name" value="DUF8155_C"/>
</dbReference>
<organism evidence="3 4">
    <name type="scientific">Halogeometricum pallidum JCM 14848</name>
    <dbReference type="NCBI Taxonomy" id="1227487"/>
    <lineage>
        <taxon>Archaea</taxon>
        <taxon>Methanobacteriati</taxon>
        <taxon>Methanobacteriota</taxon>
        <taxon>Stenosarchaea group</taxon>
        <taxon>Halobacteria</taxon>
        <taxon>Halobacteriales</taxon>
        <taxon>Haloferacaceae</taxon>
        <taxon>Halogeometricum</taxon>
    </lineage>
</organism>
<dbReference type="InParanoid" id="M0DGW8"/>
<evidence type="ECO:0008006" key="5">
    <source>
        <dbReference type="Google" id="ProtNLM"/>
    </source>
</evidence>
<feature type="domain" description="DUF8155" evidence="1">
    <location>
        <begin position="19"/>
        <end position="153"/>
    </location>
</feature>
<dbReference type="Proteomes" id="UP000011513">
    <property type="component" value="Unassembled WGS sequence"/>
</dbReference>